<dbReference type="OrthoDB" id="8795430at2"/>
<dbReference type="AlphaFoldDB" id="Q140L5"/>
<proteinExistence type="predicted"/>
<dbReference type="Gene3D" id="1.10.10.10">
    <property type="entry name" value="Winged helix-like DNA-binding domain superfamily/Winged helix DNA-binding domain"/>
    <property type="match status" value="1"/>
</dbReference>
<dbReference type="PATRIC" id="fig|266265.5.peg.1753"/>
<reference evidence="2 3" key="1">
    <citation type="journal article" date="2006" name="Proc. Natl. Acad. Sci. U.S.A.">
        <title>Burkholderia xenovorans LB400 harbors a multi-replicon, 9.73-Mbp genome shaped for versatility.</title>
        <authorList>
            <person name="Chain P.S."/>
            <person name="Denef V.J."/>
            <person name="Konstantinidis K.T."/>
            <person name="Vergez L.M."/>
            <person name="Agullo L."/>
            <person name="Reyes V.L."/>
            <person name="Hauser L."/>
            <person name="Cordova M."/>
            <person name="Gomez L."/>
            <person name="Gonzalez M."/>
            <person name="Land M."/>
            <person name="Lao V."/>
            <person name="Larimer F."/>
            <person name="LiPuma J.J."/>
            <person name="Mahenthiralingam E."/>
            <person name="Malfatti S.A."/>
            <person name="Marx C.J."/>
            <person name="Parnell J.J."/>
            <person name="Ramette A."/>
            <person name="Richardson P."/>
            <person name="Seeger M."/>
            <person name="Smith D."/>
            <person name="Spilker T."/>
            <person name="Sul W.J."/>
            <person name="Tsoi T.V."/>
            <person name="Ulrich L.E."/>
            <person name="Zhulin I.B."/>
            <person name="Tiedje J.M."/>
        </authorList>
    </citation>
    <scope>NUCLEOTIDE SEQUENCE [LARGE SCALE GENOMIC DNA]</scope>
    <source>
        <strain evidence="2 3">LB400</strain>
    </source>
</reference>
<dbReference type="InterPro" id="IPR036390">
    <property type="entry name" value="WH_DNA-bd_sf"/>
</dbReference>
<dbReference type="PROSITE" id="PS50995">
    <property type="entry name" value="HTH_MARR_2"/>
    <property type="match status" value="1"/>
</dbReference>
<name>Q140L5_PARXL</name>
<sequence>MTSRKPSSKSKKSPNTAMRRFDLEHFVPYRLLRITTRITAIASRRYAENLGITIPESRVINVLASKGPMSTFQIADNTGMDRAKVSRATQRLTASGRLTRAVNENDKRLILLTLTDSGWTLYQRLLEILEHFEREIADAIHTDGTEQLLKLIGKLDHAFETFPVDDEPE</sequence>
<dbReference type="InterPro" id="IPR039422">
    <property type="entry name" value="MarR/SlyA-like"/>
</dbReference>
<evidence type="ECO:0000259" key="1">
    <source>
        <dbReference type="PROSITE" id="PS50995"/>
    </source>
</evidence>
<gene>
    <name evidence="2" type="ORF">Bxe_A2740</name>
</gene>
<dbReference type="Pfam" id="PF12802">
    <property type="entry name" value="MarR_2"/>
    <property type="match status" value="1"/>
</dbReference>
<dbReference type="SUPFAM" id="SSF46785">
    <property type="entry name" value="Winged helix' DNA-binding domain"/>
    <property type="match status" value="1"/>
</dbReference>
<evidence type="ECO:0000313" key="2">
    <source>
        <dbReference type="EMBL" id="ABE30224.1"/>
    </source>
</evidence>
<dbReference type="InterPro" id="IPR036388">
    <property type="entry name" value="WH-like_DNA-bd_sf"/>
</dbReference>
<dbReference type="KEGG" id="bxe:Bxe_A2740"/>
<evidence type="ECO:0000313" key="3">
    <source>
        <dbReference type="Proteomes" id="UP000001817"/>
    </source>
</evidence>
<dbReference type="Proteomes" id="UP000001817">
    <property type="component" value="Chromosome 1"/>
</dbReference>
<dbReference type="PRINTS" id="PR00598">
    <property type="entry name" value="HTHMARR"/>
</dbReference>
<dbReference type="PANTHER" id="PTHR33164:SF57">
    <property type="entry name" value="MARR-FAMILY TRANSCRIPTIONAL REGULATOR"/>
    <property type="match status" value="1"/>
</dbReference>
<organism evidence="2 3">
    <name type="scientific">Paraburkholderia xenovorans (strain LB400)</name>
    <dbReference type="NCBI Taxonomy" id="266265"/>
    <lineage>
        <taxon>Bacteria</taxon>
        <taxon>Pseudomonadati</taxon>
        <taxon>Pseudomonadota</taxon>
        <taxon>Betaproteobacteria</taxon>
        <taxon>Burkholderiales</taxon>
        <taxon>Burkholderiaceae</taxon>
        <taxon>Paraburkholderia</taxon>
    </lineage>
</organism>
<feature type="domain" description="HTH marR-type" evidence="1">
    <location>
        <begin position="24"/>
        <end position="157"/>
    </location>
</feature>
<dbReference type="STRING" id="266265.Bxe_A2740"/>
<dbReference type="eggNOG" id="COG1846">
    <property type="taxonomic scope" value="Bacteria"/>
</dbReference>
<keyword evidence="3" id="KW-1185">Reference proteome</keyword>
<dbReference type="EMBL" id="CP000270">
    <property type="protein sequence ID" value="ABE30224.1"/>
    <property type="molecule type" value="Genomic_DNA"/>
</dbReference>
<dbReference type="GO" id="GO:0003700">
    <property type="term" value="F:DNA-binding transcription factor activity"/>
    <property type="evidence" value="ECO:0007669"/>
    <property type="project" value="InterPro"/>
</dbReference>
<dbReference type="PANTHER" id="PTHR33164">
    <property type="entry name" value="TRANSCRIPTIONAL REGULATOR, MARR FAMILY"/>
    <property type="match status" value="1"/>
</dbReference>
<dbReference type="GO" id="GO:0006950">
    <property type="term" value="P:response to stress"/>
    <property type="evidence" value="ECO:0007669"/>
    <property type="project" value="TreeGrafter"/>
</dbReference>
<protein>
    <submittedName>
        <fullName evidence="2">Transcriptional regulator, MarR family</fullName>
    </submittedName>
</protein>
<dbReference type="InterPro" id="IPR000835">
    <property type="entry name" value="HTH_MarR-typ"/>
</dbReference>
<dbReference type="RefSeq" id="WP_011487923.1">
    <property type="nucleotide sequence ID" value="NC_007951.1"/>
</dbReference>
<dbReference type="SMART" id="SM00347">
    <property type="entry name" value="HTH_MARR"/>
    <property type="match status" value="1"/>
</dbReference>
<accession>Q140L5</accession>